<dbReference type="RefSeq" id="WP_190103711.1">
    <property type="nucleotide sequence ID" value="NZ_BMUH01000006.1"/>
</dbReference>
<gene>
    <name evidence="8" type="ORF">LDH80_32425</name>
</gene>
<feature type="active site" description="Charge relay system" evidence="5">
    <location>
        <position position="38"/>
    </location>
</feature>
<evidence type="ECO:0000313" key="9">
    <source>
        <dbReference type="Proteomes" id="UP001164506"/>
    </source>
</evidence>
<dbReference type="Proteomes" id="UP001164506">
    <property type="component" value="Chromosome"/>
</dbReference>
<accession>A0ABY6R8Z7</accession>
<feature type="domain" description="Peptidase S8/S53" evidence="7">
    <location>
        <begin position="29"/>
        <end position="260"/>
    </location>
</feature>
<feature type="active site" description="Charge relay system" evidence="5">
    <location>
        <position position="85"/>
    </location>
</feature>
<keyword evidence="9" id="KW-1185">Reference proteome</keyword>
<dbReference type="Gene3D" id="3.40.50.200">
    <property type="entry name" value="Peptidase S8/S53 domain"/>
    <property type="match status" value="1"/>
</dbReference>
<proteinExistence type="inferred from homology"/>
<evidence type="ECO:0000256" key="5">
    <source>
        <dbReference type="PROSITE-ProRule" id="PRU01240"/>
    </source>
</evidence>
<evidence type="ECO:0000313" key="8">
    <source>
        <dbReference type="EMBL" id="UZX25124.1"/>
    </source>
</evidence>
<evidence type="ECO:0000256" key="3">
    <source>
        <dbReference type="ARBA" id="ARBA00022801"/>
    </source>
</evidence>
<dbReference type="InterPro" id="IPR050131">
    <property type="entry name" value="Peptidase_S8_subtilisin-like"/>
</dbReference>
<dbReference type="InterPro" id="IPR015500">
    <property type="entry name" value="Peptidase_S8_subtilisin-rel"/>
</dbReference>
<dbReference type="InterPro" id="IPR000209">
    <property type="entry name" value="Peptidase_S8/S53_dom"/>
</dbReference>
<dbReference type="PROSITE" id="PS51892">
    <property type="entry name" value="SUBTILASE"/>
    <property type="match status" value="1"/>
</dbReference>
<dbReference type="PRINTS" id="PR00723">
    <property type="entry name" value="SUBTILISIN"/>
</dbReference>
<feature type="active site" description="Charge relay system" evidence="5">
    <location>
        <position position="229"/>
    </location>
</feature>
<sequence>MNAGELVDRSSVAASTAVDREWAWGGSRGAGIRVCVIDSGVTPDHPEIGPLEGSYAVERVAQDAAGDGRPSYRIVPDHEGDAAGHGTACAAIIRRIAPDVSLTSVRILGPRLAGDGNMLLAALRWAVAERFHVVNLSLSSRKGDFKASLHDIADEAYFNRVAIVASAHNSPVRSYPWIFPSVISVGSHEIADAERIEVSPQPPVEFFAAGVGIEVPWTGGGRSYLSGNSFATPHVTGFVARILGKHPHLPVSEVKHVLASLSDNFTDASGPARAPTPVTSSAVPDPPGEPARSDVSAMPVSATPSTPSAEGAGHDESGA</sequence>
<protein>
    <submittedName>
        <fullName evidence="8">S8 family serine peptidase</fullName>
    </submittedName>
</protein>
<dbReference type="PROSITE" id="PS00136">
    <property type="entry name" value="SUBTILASE_ASP"/>
    <property type="match status" value="1"/>
</dbReference>
<name>A0ABY6R8Z7_9ACTN</name>
<keyword evidence="3 5" id="KW-0378">Hydrolase</keyword>
<dbReference type="InterPro" id="IPR036852">
    <property type="entry name" value="Peptidase_S8/S53_dom_sf"/>
</dbReference>
<evidence type="ECO:0000256" key="4">
    <source>
        <dbReference type="ARBA" id="ARBA00022825"/>
    </source>
</evidence>
<keyword evidence="4 5" id="KW-0720">Serine protease</keyword>
<keyword evidence="2 5" id="KW-0645">Protease</keyword>
<evidence type="ECO:0000256" key="2">
    <source>
        <dbReference type="ARBA" id="ARBA00022670"/>
    </source>
</evidence>
<evidence type="ECO:0000256" key="6">
    <source>
        <dbReference type="SAM" id="MobiDB-lite"/>
    </source>
</evidence>
<dbReference type="EMBL" id="CP084204">
    <property type="protein sequence ID" value="UZX25124.1"/>
    <property type="molecule type" value="Genomic_DNA"/>
</dbReference>
<organism evidence="8 9">
    <name type="scientific">Streptomyces tanashiensis</name>
    <dbReference type="NCBI Taxonomy" id="67367"/>
    <lineage>
        <taxon>Bacteria</taxon>
        <taxon>Bacillati</taxon>
        <taxon>Actinomycetota</taxon>
        <taxon>Actinomycetes</taxon>
        <taxon>Kitasatosporales</taxon>
        <taxon>Streptomycetaceae</taxon>
        <taxon>Streptomyces</taxon>
    </lineage>
</organism>
<evidence type="ECO:0000256" key="1">
    <source>
        <dbReference type="ARBA" id="ARBA00011073"/>
    </source>
</evidence>
<dbReference type="Pfam" id="PF00082">
    <property type="entry name" value="Peptidase_S8"/>
    <property type="match status" value="1"/>
</dbReference>
<dbReference type="SUPFAM" id="SSF52743">
    <property type="entry name" value="Subtilisin-like"/>
    <property type="match status" value="1"/>
</dbReference>
<dbReference type="PANTHER" id="PTHR43806">
    <property type="entry name" value="PEPTIDASE S8"/>
    <property type="match status" value="1"/>
</dbReference>
<comment type="similarity">
    <text evidence="1 5">Belongs to the peptidase S8 family.</text>
</comment>
<evidence type="ECO:0000259" key="7">
    <source>
        <dbReference type="Pfam" id="PF00082"/>
    </source>
</evidence>
<dbReference type="GeneID" id="95604248"/>
<dbReference type="PANTHER" id="PTHR43806:SF11">
    <property type="entry name" value="CEREVISIN-RELATED"/>
    <property type="match status" value="1"/>
</dbReference>
<reference evidence="8" key="1">
    <citation type="submission" date="2021-09" db="EMBL/GenBank/DDBJ databases">
        <title>Complete genome sequence and metabolic characterization of Streptomyces tanashiensis DSM 731 the producer of antibacterial Kalafungin and diverse secondary metabolites.</title>
        <authorList>
            <person name="Abbasi M.N."/>
            <person name="Anwar M.N."/>
            <person name="Alam K."/>
            <person name="Shoaib M."/>
            <person name="Lin Z."/>
            <person name="Hayat M."/>
            <person name="Ali M.I."/>
            <person name="Malik H.M.T."/>
            <person name="Ahmed I."/>
            <person name="Li A."/>
            <person name="Hailong Wang H."/>
            <person name="Zhang Y."/>
        </authorList>
    </citation>
    <scope>NUCLEOTIDE SEQUENCE</scope>
    <source>
        <strain evidence="8">Kala</strain>
    </source>
</reference>
<dbReference type="InterPro" id="IPR023827">
    <property type="entry name" value="Peptidase_S8_Asp-AS"/>
</dbReference>
<feature type="region of interest" description="Disordered" evidence="6">
    <location>
        <begin position="266"/>
        <end position="319"/>
    </location>
</feature>